<evidence type="ECO:0000259" key="3">
    <source>
        <dbReference type="PROSITE" id="PS51755"/>
    </source>
</evidence>
<dbReference type="STRING" id="483218.BACPEC_00004"/>
<dbReference type="GO" id="GO:0003677">
    <property type="term" value="F:DNA binding"/>
    <property type="evidence" value="ECO:0007669"/>
    <property type="project" value="UniProtKB-UniRule"/>
</dbReference>
<sequence>ILNEHKIVIGSTEFDYDAMTVITDKESLVLPKKGFLLLYKLAASPGRTFTKQQLMDEVWGYETEADPHTIEVHIGRIRERFKDNPDFEIVTMRGIGYKVVKK</sequence>
<organism evidence="4 5">
    <name type="scientific">[Bacteroides] pectinophilus ATCC 43243</name>
    <dbReference type="NCBI Taxonomy" id="483218"/>
    <lineage>
        <taxon>Bacteria</taxon>
        <taxon>Bacillati</taxon>
        <taxon>Bacillota</taxon>
        <taxon>Clostridia</taxon>
        <taxon>Eubacteriales</taxon>
    </lineage>
</organism>
<dbReference type="InterPro" id="IPR001867">
    <property type="entry name" value="OmpR/PhoB-type_DNA-bd"/>
</dbReference>
<feature type="domain" description="OmpR/PhoB-type" evidence="3">
    <location>
        <begin position="4"/>
        <end position="101"/>
    </location>
</feature>
<dbReference type="Pfam" id="PF00486">
    <property type="entry name" value="Trans_reg_C"/>
    <property type="match status" value="1"/>
</dbReference>
<feature type="non-terminal residue" evidence="4">
    <location>
        <position position="1"/>
    </location>
</feature>
<dbReference type="AlphaFoldDB" id="B7AMV2"/>
<dbReference type="EMBL" id="ABVQ01000002">
    <property type="protein sequence ID" value="EEC58956.1"/>
    <property type="molecule type" value="Genomic_DNA"/>
</dbReference>
<evidence type="ECO:0000256" key="1">
    <source>
        <dbReference type="ARBA" id="ARBA00023125"/>
    </source>
</evidence>
<feature type="DNA-binding region" description="OmpR/PhoB-type" evidence="2">
    <location>
        <begin position="4"/>
        <end position="101"/>
    </location>
</feature>
<dbReference type="SUPFAM" id="SSF46894">
    <property type="entry name" value="C-terminal effector domain of the bipartite response regulators"/>
    <property type="match status" value="1"/>
</dbReference>
<evidence type="ECO:0000256" key="2">
    <source>
        <dbReference type="PROSITE-ProRule" id="PRU01091"/>
    </source>
</evidence>
<reference evidence="4 5" key="1">
    <citation type="submission" date="2008-11" db="EMBL/GenBank/DDBJ databases">
        <title>Draft genome sequence of Bacteroides pectinophilus (ATCC 43243).</title>
        <authorList>
            <person name="Sudarsanam P."/>
            <person name="Ley R."/>
            <person name="Guruge J."/>
            <person name="Turnbaugh P.J."/>
            <person name="Mahowald M."/>
            <person name="Liep D."/>
            <person name="Gordon J."/>
        </authorList>
    </citation>
    <scope>NUCLEOTIDE SEQUENCE [LARGE SCALE GENOMIC DNA]</scope>
    <source>
        <strain evidence="4 5">ATCC 43243</strain>
    </source>
</reference>
<proteinExistence type="predicted"/>
<comment type="caution">
    <text evidence="4">The sequence shown here is derived from an EMBL/GenBank/DDBJ whole genome shotgun (WGS) entry which is preliminary data.</text>
</comment>
<keyword evidence="1 2" id="KW-0238">DNA-binding</keyword>
<dbReference type="CDD" id="cd00383">
    <property type="entry name" value="trans_reg_C"/>
    <property type="match status" value="1"/>
</dbReference>
<evidence type="ECO:0000313" key="5">
    <source>
        <dbReference type="Proteomes" id="UP000003136"/>
    </source>
</evidence>
<keyword evidence="5" id="KW-1185">Reference proteome</keyword>
<dbReference type="PROSITE" id="PS51755">
    <property type="entry name" value="OMPR_PHOB"/>
    <property type="match status" value="1"/>
</dbReference>
<accession>B7AMV2</accession>
<evidence type="ECO:0000313" key="4">
    <source>
        <dbReference type="EMBL" id="EEC58956.1"/>
    </source>
</evidence>
<dbReference type="Proteomes" id="UP000003136">
    <property type="component" value="Unassembled WGS sequence"/>
</dbReference>
<dbReference type="InterPro" id="IPR036388">
    <property type="entry name" value="WH-like_DNA-bd_sf"/>
</dbReference>
<reference evidence="4 5" key="2">
    <citation type="submission" date="2008-11" db="EMBL/GenBank/DDBJ databases">
        <authorList>
            <person name="Fulton L."/>
            <person name="Clifton S."/>
            <person name="Fulton B."/>
            <person name="Xu J."/>
            <person name="Minx P."/>
            <person name="Pepin K.H."/>
            <person name="Johnson M."/>
            <person name="Bhonagiri V."/>
            <person name="Nash W.E."/>
            <person name="Mardis E.R."/>
            <person name="Wilson R.K."/>
        </authorList>
    </citation>
    <scope>NUCLEOTIDE SEQUENCE [LARGE SCALE GENOMIC DNA]</scope>
    <source>
        <strain evidence="4 5">ATCC 43243</strain>
    </source>
</reference>
<dbReference type="HOGENOM" id="CLU_2381660_0_0_9"/>
<name>B7AMV2_9FIRM</name>
<dbReference type="Gene3D" id="1.10.10.10">
    <property type="entry name" value="Winged helix-like DNA-binding domain superfamily/Winged helix DNA-binding domain"/>
    <property type="match status" value="1"/>
</dbReference>
<dbReference type="InterPro" id="IPR016032">
    <property type="entry name" value="Sig_transdc_resp-reg_C-effctor"/>
</dbReference>
<gene>
    <name evidence="4" type="ORF">BACPEC_00004</name>
</gene>
<protein>
    <recommendedName>
        <fullName evidence="3">OmpR/PhoB-type domain-containing protein</fullName>
    </recommendedName>
</protein>
<dbReference type="GO" id="GO:0006355">
    <property type="term" value="P:regulation of DNA-templated transcription"/>
    <property type="evidence" value="ECO:0007669"/>
    <property type="project" value="InterPro"/>
</dbReference>
<dbReference type="SMART" id="SM00862">
    <property type="entry name" value="Trans_reg_C"/>
    <property type="match status" value="1"/>
</dbReference>
<dbReference type="GO" id="GO:0000160">
    <property type="term" value="P:phosphorelay signal transduction system"/>
    <property type="evidence" value="ECO:0007669"/>
    <property type="project" value="InterPro"/>
</dbReference>
<dbReference type="eggNOG" id="COG0745">
    <property type="taxonomic scope" value="Bacteria"/>
</dbReference>